<reference evidence="5" key="1">
    <citation type="submission" date="2016-10" db="EMBL/GenBank/DDBJ databases">
        <authorList>
            <person name="Varghese N."/>
            <person name="Submissions S."/>
        </authorList>
    </citation>
    <scope>NUCLEOTIDE SEQUENCE [LARGE SCALE GENOMIC DNA]</scope>
    <source>
        <strain evidence="5">CGMCC 4.6856</strain>
    </source>
</reference>
<dbReference type="Pfam" id="PF13439">
    <property type="entry name" value="Glyco_transf_4"/>
    <property type="match status" value="1"/>
</dbReference>
<name>A0A1H9DH70_9ACTN</name>
<feature type="domain" description="Glycosyltransferase subfamily 4-like N-terminal" evidence="3">
    <location>
        <begin position="40"/>
        <end position="137"/>
    </location>
</feature>
<keyword evidence="5" id="KW-1185">Reference proteome</keyword>
<proteinExistence type="predicted"/>
<organism evidence="4 5">
    <name type="scientific">Microlunatus flavus</name>
    <dbReference type="NCBI Taxonomy" id="1036181"/>
    <lineage>
        <taxon>Bacteria</taxon>
        <taxon>Bacillati</taxon>
        <taxon>Actinomycetota</taxon>
        <taxon>Actinomycetes</taxon>
        <taxon>Propionibacteriales</taxon>
        <taxon>Propionibacteriaceae</taxon>
        <taxon>Microlunatus</taxon>
    </lineage>
</organism>
<evidence type="ECO:0000313" key="4">
    <source>
        <dbReference type="EMBL" id="SEQ12749.1"/>
    </source>
</evidence>
<dbReference type="GO" id="GO:0016757">
    <property type="term" value="F:glycosyltransferase activity"/>
    <property type="evidence" value="ECO:0007669"/>
    <property type="project" value="UniProtKB-KW"/>
</dbReference>
<dbReference type="PANTHER" id="PTHR12526">
    <property type="entry name" value="GLYCOSYLTRANSFERASE"/>
    <property type="match status" value="1"/>
</dbReference>
<accession>A0A1H9DH70</accession>
<evidence type="ECO:0000256" key="1">
    <source>
        <dbReference type="ARBA" id="ARBA00022676"/>
    </source>
</evidence>
<evidence type="ECO:0000313" key="5">
    <source>
        <dbReference type="Proteomes" id="UP000198504"/>
    </source>
</evidence>
<dbReference type="Gene3D" id="3.40.50.2000">
    <property type="entry name" value="Glycogen Phosphorylase B"/>
    <property type="match status" value="2"/>
</dbReference>
<dbReference type="CDD" id="cd03801">
    <property type="entry name" value="GT4_PimA-like"/>
    <property type="match status" value="1"/>
</dbReference>
<dbReference type="SUPFAM" id="SSF53756">
    <property type="entry name" value="UDP-Glycosyltransferase/glycogen phosphorylase"/>
    <property type="match status" value="1"/>
</dbReference>
<sequence>MTQVSEPVTSIVTTPAGPGTADDGRRLSVLVGLEGLALGGCPINALDLGRTLRARGHRVEVFAIDEQVKTSLLPYAERSGFTPTVLPQHAGTLERARQIRRLALESSADVVHVFGPWLGRAATMAVAGATPRSAVVTNWMMENVPYVPRRTPLVLGTRSLRDEAERMQGRHVWLMEPPVDLDADAADPEAGRRFRREVGIGDDELAVVVVGRVDAHLKEEGLGHAIDAVERLDLPALRLVVVGDGDAFERVAGRAAAANERLGRPAVVLTGSRQDPRPAYDAADVALGMGGSALRALAHARPLVVLGQNGYAATFDVGTREHFATEGFFGEEPVADPAGHLAHQLERLLDPVHRAELAAFGHAEVQRYGLQAGADQLEALYRTELRQLPGLPRRLTDAGALVLRAAAHDLRHARTW</sequence>
<dbReference type="STRING" id="1036181.SAMN05421756_102539"/>
<evidence type="ECO:0000256" key="2">
    <source>
        <dbReference type="ARBA" id="ARBA00022679"/>
    </source>
</evidence>
<evidence type="ECO:0000259" key="3">
    <source>
        <dbReference type="Pfam" id="PF13439"/>
    </source>
</evidence>
<protein>
    <submittedName>
        <fullName evidence="4">Glycosyltransferase involved in cell wall bisynthesis</fullName>
    </submittedName>
</protein>
<dbReference type="PANTHER" id="PTHR12526:SF510">
    <property type="entry name" value="D-INOSITOL 3-PHOSPHATE GLYCOSYLTRANSFERASE"/>
    <property type="match status" value="1"/>
</dbReference>
<dbReference type="Proteomes" id="UP000198504">
    <property type="component" value="Unassembled WGS sequence"/>
</dbReference>
<dbReference type="EMBL" id="FOFA01000002">
    <property type="protein sequence ID" value="SEQ12749.1"/>
    <property type="molecule type" value="Genomic_DNA"/>
</dbReference>
<dbReference type="AlphaFoldDB" id="A0A1H9DH70"/>
<keyword evidence="2 4" id="KW-0808">Transferase</keyword>
<keyword evidence="1" id="KW-0328">Glycosyltransferase</keyword>
<dbReference type="InterPro" id="IPR028098">
    <property type="entry name" value="Glyco_trans_4-like_N"/>
</dbReference>
<gene>
    <name evidence="4" type="ORF">SAMN05421756_102539</name>
</gene>
<dbReference type="Pfam" id="PF13692">
    <property type="entry name" value="Glyco_trans_1_4"/>
    <property type="match status" value="1"/>
</dbReference>